<dbReference type="InterPro" id="IPR029058">
    <property type="entry name" value="AB_hydrolase_fold"/>
</dbReference>
<dbReference type="KEGG" id="dfg:B0537_03530"/>
<dbReference type="Gene3D" id="3.40.50.1820">
    <property type="entry name" value="alpha/beta hydrolase"/>
    <property type="match status" value="1"/>
</dbReference>
<organism evidence="2 3">
    <name type="scientific">Desulforamulus ferrireducens</name>
    <dbReference type="NCBI Taxonomy" id="1833852"/>
    <lineage>
        <taxon>Bacteria</taxon>
        <taxon>Bacillati</taxon>
        <taxon>Bacillota</taxon>
        <taxon>Clostridia</taxon>
        <taxon>Eubacteriales</taxon>
        <taxon>Peptococcaceae</taxon>
        <taxon>Desulforamulus</taxon>
    </lineage>
</organism>
<dbReference type="Proteomes" id="UP000189464">
    <property type="component" value="Chromosome"/>
</dbReference>
<gene>
    <name evidence="2" type="ORF">B0537_03530</name>
</gene>
<protein>
    <recommendedName>
        <fullName evidence="1">Dienelactone hydrolase domain-containing protein</fullName>
    </recommendedName>
</protein>
<evidence type="ECO:0000259" key="1">
    <source>
        <dbReference type="Pfam" id="PF01738"/>
    </source>
</evidence>
<evidence type="ECO:0000313" key="2">
    <source>
        <dbReference type="EMBL" id="AQS58238.1"/>
    </source>
</evidence>
<reference evidence="2 3" key="1">
    <citation type="journal article" date="2016" name="Int. J. Syst. Evol. Microbiol.">
        <title>Desulfotomaculum ferrireducens sp. nov., a moderately thermophilic sulfate-reducing and dissimilatory Fe(III)-reducing bacterium isolated from compost.</title>
        <authorList>
            <person name="Yang G."/>
            <person name="Guo J."/>
            <person name="Zhuang L."/>
            <person name="Yuan Y."/>
            <person name="Zhou S."/>
        </authorList>
    </citation>
    <scope>NUCLEOTIDE SEQUENCE [LARGE SCALE GENOMIC DNA]</scope>
    <source>
        <strain evidence="2 3">GSS09</strain>
    </source>
</reference>
<feature type="domain" description="Dienelactone hydrolase" evidence="1">
    <location>
        <begin position="8"/>
        <end position="195"/>
    </location>
</feature>
<dbReference type="GO" id="GO:0016787">
    <property type="term" value="F:hydrolase activity"/>
    <property type="evidence" value="ECO:0007669"/>
    <property type="project" value="InterPro"/>
</dbReference>
<evidence type="ECO:0000313" key="3">
    <source>
        <dbReference type="Proteomes" id="UP000189464"/>
    </source>
</evidence>
<name>A0A1S6ITY2_9FIRM</name>
<proteinExistence type="predicted"/>
<dbReference type="Pfam" id="PF01738">
    <property type="entry name" value="DLH"/>
    <property type="match status" value="1"/>
</dbReference>
<dbReference type="InterPro" id="IPR002925">
    <property type="entry name" value="Dienelactn_hydro"/>
</dbReference>
<dbReference type="EMBL" id="CP019698">
    <property type="protein sequence ID" value="AQS58238.1"/>
    <property type="molecule type" value="Genomic_DNA"/>
</dbReference>
<dbReference type="STRING" id="1833852.B0537_03530"/>
<sequence>MLTYQNNSNTVMIVAHEIYGINDHIKDFCEKISAQGIDVLCPNLLGREPFSYDQEELAYQYFFKQVGLPEAASRLIELLRTTRDHYQYIYITGFSVGATIAWLCCAEPGLCDGVIGFYGSRIRDYLHIEPAVPVLLLFPSEEKSFEVSTLVNLLNKHPLVNAKIYPGKHGFADPYSEKYCAQAAQQAYGEMFSFLSLKQHK</sequence>
<dbReference type="OrthoDB" id="115291at2"/>
<dbReference type="AlphaFoldDB" id="A0A1S6ITY2"/>
<dbReference type="InterPro" id="IPR051049">
    <property type="entry name" value="Dienelactone_hydrolase-like"/>
</dbReference>
<dbReference type="SUPFAM" id="SSF53474">
    <property type="entry name" value="alpha/beta-Hydrolases"/>
    <property type="match status" value="1"/>
</dbReference>
<dbReference type="PANTHER" id="PTHR46623:SF6">
    <property type="entry name" value="ALPHA_BETA-HYDROLASES SUPERFAMILY PROTEIN"/>
    <property type="match status" value="1"/>
</dbReference>
<dbReference type="RefSeq" id="WP_077713202.1">
    <property type="nucleotide sequence ID" value="NZ_CP019698.1"/>
</dbReference>
<dbReference type="PANTHER" id="PTHR46623">
    <property type="entry name" value="CARBOXYMETHYLENEBUTENOLIDASE-RELATED"/>
    <property type="match status" value="1"/>
</dbReference>
<keyword evidence="3" id="KW-1185">Reference proteome</keyword>
<accession>A0A1S6ITY2</accession>